<evidence type="ECO:0000313" key="3">
    <source>
        <dbReference type="Proteomes" id="UP001160142"/>
    </source>
</evidence>
<reference evidence="2 3" key="1">
    <citation type="submission" date="2023-04" db="EMBL/GenBank/DDBJ databases">
        <title>Genome Encyclopedia of Bacteria and Archaea VI: Functional Genomics of Type Strains.</title>
        <authorList>
            <person name="Whitman W."/>
        </authorList>
    </citation>
    <scope>NUCLEOTIDE SEQUENCE [LARGE SCALE GENOMIC DNA]</scope>
    <source>
        <strain evidence="2 3">SG_E_30_P1</strain>
    </source>
</reference>
<name>A0ABT6KND4_9MICO</name>
<dbReference type="RefSeq" id="WP_322133833.1">
    <property type="nucleotide sequence ID" value="NZ_CP085036.1"/>
</dbReference>
<sequence>MTTPQFDPERSAAIRAGLATNVESGHRSPHASLLAAAVLAGALVGVGLTAAVASTLSEEPVTVASGPALPDGVWPGASVVTIVEDAGSTRVSGPALVPLQPPVGATDVRVRITCLTSGVTKVGFSPTTVALTSTCTGDDRTETWSDLALSDDNSSLFASPEPGAEVVVSLQYLVKTETEWGVNAQGQTYGVASPRLGTPDLLAAVGVDGTLGYVESAAVRDLVPPYDDGIVEFNSGGPSGDALLPGVSGQSRSTDDLTQGPLDMHATPASRDPDRVIPLYAPDGTTVIGEFYVG</sequence>
<proteinExistence type="predicted"/>
<feature type="region of interest" description="Disordered" evidence="1">
    <location>
        <begin position="241"/>
        <end position="274"/>
    </location>
</feature>
<dbReference type="EMBL" id="JARXVQ010000001">
    <property type="protein sequence ID" value="MDH6181520.1"/>
    <property type="molecule type" value="Genomic_DNA"/>
</dbReference>
<comment type="caution">
    <text evidence="2">The sequence shown here is derived from an EMBL/GenBank/DDBJ whole genome shotgun (WGS) entry which is preliminary data.</text>
</comment>
<evidence type="ECO:0000313" key="2">
    <source>
        <dbReference type="EMBL" id="MDH6181520.1"/>
    </source>
</evidence>
<protein>
    <submittedName>
        <fullName evidence="2">Uncharacterized protein</fullName>
    </submittedName>
</protein>
<evidence type="ECO:0000256" key="1">
    <source>
        <dbReference type="SAM" id="MobiDB-lite"/>
    </source>
</evidence>
<accession>A0ABT6KND4</accession>
<dbReference type="Proteomes" id="UP001160142">
    <property type="component" value="Unassembled WGS sequence"/>
</dbReference>
<gene>
    <name evidence="2" type="ORF">M2152_001702</name>
</gene>
<keyword evidence="3" id="KW-1185">Reference proteome</keyword>
<organism evidence="2 3">
    <name type="scientific">Antiquaquibacter oligotrophicus</name>
    <dbReference type="NCBI Taxonomy" id="2880260"/>
    <lineage>
        <taxon>Bacteria</taxon>
        <taxon>Bacillati</taxon>
        <taxon>Actinomycetota</taxon>
        <taxon>Actinomycetes</taxon>
        <taxon>Micrococcales</taxon>
        <taxon>Microbacteriaceae</taxon>
        <taxon>Antiquaquibacter</taxon>
    </lineage>
</organism>